<name>A0A6P1LEI0_MALIO</name>
<feature type="transmembrane region" description="Helical" evidence="4">
    <location>
        <begin position="384"/>
        <end position="400"/>
    </location>
</feature>
<keyword evidence="2" id="KW-0418">Kinase</keyword>
<evidence type="ECO:0000256" key="2">
    <source>
        <dbReference type="ARBA" id="ARBA00022777"/>
    </source>
</evidence>
<dbReference type="GO" id="GO:0005737">
    <property type="term" value="C:cytoplasm"/>
    <property type="evidence" value="ECO:0007669"/>
    <property type="project" value="UniProtKB-ARBA"/>
</dbReference>
<dbReference type="InterPro" id="IPR027417">
    <property type="entry name" value="P-loop_NTPase"/>
</dbReference>
<dbReference type="EMBL" id="CP033512">
    <property type="protein sequence ID" value="QHG89889.2"/>
    <property type="molecule type" value="Genomic_DNA"/>
</dbReference>
<evidence type="ECO:0000313" key="7">
    <source>
        <dbReference type="Proteomes" id="UP000464283"/>
    </source>
</evidence>
<evidence type="ECO:0000256" key="1">
    <source>
        <dbReference type="ARBA" id="ARBA00022679"/>
    </source>
</evidence>
<dbReference type="AlphaFoldDB" id="A0A6P1LEI0"/>
<protein>
    <recommendedName>
        <fullName evidence="5">Signal transduction histidine kinase osmosensitive K+ channel sensor N-terminal domain-containing protein</fullName>
    </recommendedName>
</protein>
<evidence type="ECO:0000256" key="3">
    <source>
        <dbReference type="ARBA" id="ARBA00023012"/>
    </source>
</evidence>
<feature type="transmembrane region" description="Helical" evidence="4">
    <location>
        <begin position="407"/>
        <end position="424"/>
    </location>
</feature>
<dbReference type="Gene3D" id="3.30.450.40">
    <property type="match status" value="1"/>
</dbReference>
<dbReference type="GeneID" id="96867199"/>
<dbReference type="GO" id="GO:0000155">
    <property type="term" value="F:phosphorelay sensor kinase activity"/>
    <property type="evidence" value="ECO:0007669"/>
    <property type="project" value="InterPro"/>
</dbReference>
<keyword evidence="4" id="KW-0812">Transmembrane</keyword>
<dbReference type="PANTHER" id="PTHR45569:SF1">
    <property type="entry name" value="SENSOR PROTEIN KDPD"/>
    <property type="match status" value="1"/>
</dbReference>
<feature type="domain" description="Signal transduction histidine kinase osmosensitive K+ channel sensor N-terminal" evidence="5">
    <location>
        <begin position="6"/>
        <end position="214"/>
    </location>
</feature>
<accession>A0A6P1LEI0</accession>
<dbReference type="OrthoDB" id="9806130at2"/>
<dbReference type="PANTHER" id="PTHR45569">
    <property type="entry name" value="SENSOR PROTEIN KDPD"/>
    <property type="match status" value="1"/>
</dbReference>
<feature type="transmembrane region" description="Helical" evidence="4">
    <location>
        <begin position="360"/>
        <end position="378"/>
    </location>
</feature>
<keyword evidence="4" id="KW-0472">Membrane</keyword>
<evidence type="ECO:0000259" key="5">
    <source>
        <dbReference type="Pfam" id="PF02702"/>
    </source>
</evidence>
<keyword evidence="3" id="KW-0902">Two-component regulatory system</keyword>
<organism evidence="6 7">
    <name type="scientific">Malacoplasma iowae 695</name>
    <dbReference type="NCBI Taxonomy" id="1048830"/>
    <lineage>
        <taxon>Bacteria</taxon>
        <taxon>Bacillati</taxon>
        <taxon>Mycoplasmatota</taxon>
        <taxon>Mycoplasmoidales</taxon>
        <taxon>Mycoplasmoidaceae</taxon>
        <taxon>Malacoplasma</taxon>
    </lineage>
</organism>
<dbReference type="Gene3D" id="3.40.50.300">
    <property type="entry name" value="P-loop containing nucleotide triphosphate hydrolases"/>
    <property type="match status" value="1"/>
</dbReference>
<dbReference type="FunFam" id="3.40.50.300:FF:000483">
    <property type="entry name" value="Sensor histidine kinase KdpD"/>
    <property type="match status" value="1"/>
</dbReference>
<dbReference type="InterPro" id="IPR029016">
    <property type="entry name" value="GAF-like_dom_sf"/>
</dbReference>
<dbReference type="InterPro" id="IPR003852">
    <property type="entry name" value="Sig_transdc_His_kinase_KdpD_N"/>
</dbReference>
<dbReference type="Pfam" id="PF02702">
    <property type="entry name" value="KdpD"/>
    <property type="match status" value="1"/>
</dbReference>
<dbReference type="Proteomes" id="UP000464283">
    <property type="component" value="Chromosome"/>
</dbReference>
<feature type="transmembrane region" description="Helical" evidence="4">
    <location>
        <begin position="430"/>
        <end position="453"/>
    </location>
</feature>
<sequence length="601" mass="69841">MEKKNKGKLKIFFGYSAGVGKTYAMLEAAQLLKKQQVDVVVGYYEKHQRPETEKLLKGLEIIPNKKIEYKNNLYEEFDIDKAIARKPAIILVDELAHTNINGSRNNKRYLDILELLDLGIDVYTTMNVQHLESVNDIVTNKTLSNVRETVPDYIFDNADEVELVDIDPKDLLERLKSGKIYNKERITTALENFFTIKNLNILREMSLRQSADKILKFENKNIESNEEVVVLITPSPSSQKNIREASRMAELKHTTFTAIYVEKEISDKPNEQMKNHMDLVEKLGGKLMILYGDDVLSIVVNYIKLHKIKTIVLGATWSKFRSRAFETKLMTLLPDNDFYIVPYNQKKITKRKIFNIKFDWLSTLKLVLAVGILMPIYYFLSNDYYNVLCVLFYFVSLLIVSYKSNNWIYIFIAAFSGSLGYILLGQNIELVWVKVMIFFVMLIMGLFYGWFVYKYSRQINKSNKNNKALLAMNILTNNLLSCKNIDEKSKVIVDVFNSYFNRSIYLFFGLENKKNIFKLTNDKDNIFQDEKEQVIMEWVRKNNKNAGNGTQTLMSSLARYEPIKSKKNETLVLGISCENKRLSYHELVLLKMLIPILELSL</sequence>
<dbReference type="RefSeq" id="WP_129692717.1">
    <property type="nucleotide sequence ID" value="NZ_AGFP01000031.1"/>
</dbReference>
<evidence type="ECO:0000256" key="4">
    <source>
        <dbReference type="SAM" id="Phobius"/>
    </source>
</evidence>
<evidence type="ECO:0000313" key="6">
    <source>
        <dbReference type="EMBL" id="QHG89889.2"/>
    </source>
</evidence>
<reference evidence="7" key="1">
    <citation type="submission" date="2018-11" db="EMBL/GenBank/DDBJ databases">
        <title>The first complete genome sequence of Mycoplasma iowae strain 695.</title>
        <authorList>
            <person name="Ghanem M."/>
            <person name="El-Gazzar M."/>
        </authorList>
    </citation>
    <scope>NUCLEOTIDE SEQUENCE [LARGE SCALE GENOMIC DNA]</scope>
    <source>
        <strain evidence="7">695</strain>
    </source>
</reference>
<dbReference type="InterPro" id="IPR052023">
    <property type="entry name" value="Histidine_kinase_KdpD"/>
</dbReference>
<keyword evidence="4" id="KW-1133">Transmembrane helix</keyword>
<proteinExistence type="predicted"/>
<dbReference type="GO" id="GO:0005886">
    <property type="term" value="C:plasma membrane"/>
    <property type="evidence" value="ECO:0007669"/>
    <property type="project" value="TreeGrafter"/>
</dbReference>
<dbReference type="KEGG" id="miw:EER00_03265"/>
<keyword evidence="1" id="KW-0808">Transferase</keyword>
<gene>
    <name evidence="6" type="ORF">EER00_03265</name>
</gene>